<name>A0A916VJ48_9GAMM</name>
<feature type="region of interest" description="Disordered" evidence="1">
    <location>
        <begin position="1"/>
        <end position="33"/>
    </location>
</feature>
<feature type="transmembrane region" description="Helical" evidence="2">
    <location>
        <begin position="138"/>
        <end position="159"/>
    </location>
</feature>
<feature type="transmembrane region" description="Helical" evidence="2">
    <location>
        <begin position="166"/>
        <end position="183"/>
    </location>
</feature>
<feature type="transmembrane region" description="Helical" evidence="2">
    <location>
        <begin position="399"/>
        <end position="417"/>
    </location>
</feature>
<dbReference type="SUPFAM" id="SSF81901">
    <property type="entry name" value="HCP-like"/>
    <property type="match status" value="1"/>
</dbReference>
<dbReference type="OrthoDB" id="80091at2"/>
<evidence type="ECO:0000256" key="2">
    <source>
        <dbReference type="SAM" id="Phobius"/>
    </source>
</evidence>
<sequence>MSQPSKSARRNNKKNRASQTQQTATQHTAGATATASPEVKWSVAGINNVVLIPALFTLALLALSFTSRVQQHDVLLYSFWAACLGLVLFQGGLIARCKKHGEERSFIIALKPQHYVQAMVHTSVFIYWGYYWEPVQDHVVLIIAQIIFAYAFDMMLSWWRRENYQLGFGPFPIIFSTNLFLWFRDDWFYLQFIMVAIGFLGKEFVRWNRDGRRVHIFNPSAFTLGLFSLVLITTNTTDITWGPQIASTLTLAPNIYSYLFIAGLVVMYFFSITLVAASAAAVLFLLSAVYYAATGVPYFLDSEIPSAVFLGLHLLITDPSTSPRTPTGKFVFGILYGIGVFVLYTLLSLFGAPTFYDKLLCVPLLNLSVQWIDRAVYPLRNVNWLEKIGLGVTPSRKANLGHMAVWILFFAGMTLFGKTDAKHTGDSYPFWVQACEEGRPTACDRLILLETTYCNDGSGWACNELAANFANGRFVEQDQQQALSYFARACELKYQAGCVNLLDPSTISQTDPRMFDLRLLLREGGQNLLETPDDELIQRACDHGWAFACRSASGDGSNQVTQR</sequence>
<gene>
    <name evidence="3" type="ORF">GCM10011403_23310</name>
</gene>
<feature type="transmembrane region" description="Helical" evidence="2">
    <location>
        <begin position="46"/>
        <end position="65"/>
    </location>
</feature>
<dbReference type="InterPro" id="IPR011990">
    <property type="entry name" value="TPR-like_helical_dom_sf"/>
</dbReference>
<keyword evidence="2" id="KW-0472">Membrane</keyword>
<feature type="transmembrane region" description="Helical" evidence="2">
    <location>
        <begin position="77"/>
        <end position="95"/>
    </location>
</feature>
<keyword evidence="2" id="KW-0812">Transmembrane</keyword>
<dbReference type="Gene3D" id="1.25.40.10">
    <property type="entry name" value="Tetratricopeptide repeat domain"/>
    <property type="match status" value="1"/>
</dbReference>
<evidence type="ECO:0000313" key="3">
    <source>
        <dbReference type="EMBL" id="GFZ79577.1"/>
    </source>
</evidence>
<feature type="transmembrane region" description="Helical" evidence="2">
    <location>
        <begin position="255"/>
        <end position="286"/>
    </location>
</feature>
<proteinExistence type="predicted"/>
<accession>A0A916VJ48</accession>
<keyword evidence="4" id="KW-1185">Reference proteome</keyword>
<feature type="transmembrane region" description="Helical" evidence="2">
    <location>
        <begin position="115"/>
        <end position="132"/>
    </location>
</feature>
<feature type="transmembrane region" description="Helical" evidence="2">
    <location>
        <begin position="189"/>
        <end position="205"/>
    </location>
</feature>
<evidence type="ECO:0000256" key="1">
    <source>
        <dbReference type="SAM" id="MobiDB-lite"/>
    </source>
</evidence>
<feature type="compositionally biased region" description="Low complexity" evidence="1">
    <location>
        <begin position="17"/>
        <end position="33"/>
    </location>
</feature>
<feature type="compositionally biased region" description="Basic residues" evidence="1">
    <location>
        <begin position="7"/>
        <end position="16"/>
    </location>
</feature>
<dbReference type="EMBL" id="BMIY01000010">
    <property type="protein sequence ID" value="GFZ79577.1"/>
    <property type="molecule type" value="Genomic_DNA"/>
</dbReference>
<protein>
    <recommendedName>
        <fullName evidence="5">Beta-lactamase</fullName>
    </recommendedName>
</protein>
<evidence type="ECO:0008006" key="5">
    <source>
        <dbReference type="Google" id="ProtNLM"/>
    </source>
</evidence>
<dbReference type="RefSeq" id="WP_068810051.1">
    <property type="nucleotide sequence ID" value="NZ_BMIY01000010.1"/>
</dbReference>
<reference evidence="3" key="1">
    <citation type="journal article" date="2014" name="Int. J. Syst. Evol. Microbiol.">
        <title>Complete genome sequence of Corynebacterium casei LMG S-19264T (=DSM 44701T), isolated from a smear-ripened cheese.</title>
        <authorList>
            <consortium name="US DOE Joint Genome Institute (JGI-PGF)"/>
            <person name="Walter F."/>
            <person name="Albersmeier A."/>
            <person name="Kalinowski J."/>
            <person name="Ruckert C."/>
        </authorList>
    </citation>
    <scope>NUCLEOTIDE SEQUENCE</scope>
    <source>
        <strain evidence="3">CGMCC 1.15425</strain>
    </source>
</reference>
<dbReference type="Proteomes" id="UP000627715">
    <property type="component" value="Unassembled WGS sequence"/>
</dbReference>
<evidence type="ECO:0000313" key="4">
    <source>
        <dbReference type="Proteomes" id="UP000627715"/>
    </source>
</evidence>
<organism evidence="3 4">
    <name type="scientific">Pseudohongiella nitratireducens</name>
    <dbReference type="NCBI Taxonomy" id="1768907"/>
    <lineage>
        <taxon>Bacteria</taxon>
        <taxon>Pseudomonadati</taxon>
        <taxon>Pseudomonadota</taxon>
        <taxon>Gammaproteobacteria</taxon>
        <taxon>Pseudomonadales</taxon>
        <taxon>Pseudohongiellaceae</taxon>
        <taxon>Pseudohongiella</taxon>
    </lineage>
</organism>
<comment type="caution">
    <text evidence="3">The sequence shown here is derived from an EMBL/GenBank/DDBJ whole genome shotgun (WGS) entry which is preliminary data.</text>
</comment>
<dbReference type="AlphaFoldDB" id="A0A916VJ48"/>
<feature type="transmembrane region" description="Helical" evidence="2">
    <location>
        <begin position="217"/>
        <end position="235"/>
    </location>
</feature>
<keyword evidence="2" id="KW-1133">Transmembrane helix</keyword>
<feature type="transmembrane region" description="Helical" evidence="2">
    <location>
        <begin position="328"/>
        <end position="347"/>
    </location>
</feature>
<reference evidence="3" key="2">
    <citation type="submission" date="2020-09" db="EMBL/GenBank/DDBJ databases">
        <authorList>
            <person name="Sun Q."/>
            <person name="Zhou Y."/>
        </authorList>
    </citation>
    <scope>NUCLEOTIDE SEQUENCE</scope>
    <source>
        <strain evidence="3">CGMCC 1.15425</strain>
    </source>
</reference>